<accession>A0A7X4RSZ9</accession>
<evidence type="ECO:0000313" key="2">
    <source>
        <dbReference type="Proteomes" id="UP000462621"/>
    </source>
</evidence>
<proteinExistence type="predicted"/>
<comment type="caution">
    <text evidence="1">The sequence shown here is derived from an EMBL/GenBank/DDBJ whole genome shotgun (WGS) entry which is preliminary data.</text>
</comment>
<protein>
    <submittedName>
        <fullName evidence="1">Uncharacterized protein</fullName>
    </submittedName>
</protein>
<dbReference type="Gene3D" id="2.30.30.830">
    <property type="match status" value="1"/>
</dbReference>
<keyword evidence="2" id="KW-1185">Reference proteome</keyword>
<dbReference type="RefSeq" id="WP_161153610.1">
    <property type="nucleotide sequence ID" value="NZ_WEKT01000004.1"/>
</dbReference>
<organism evidence="1 2">
    <name type="scientific">Vibrio eleionomae</name>
    <dbReference type="NCBI Taxonomy" id="2653505"/>
    <lineage>
        <taxon>Bacteria</taxon>
        <taxon>Pseudomonadati</taxon>
        <taxon>Pseudomonadota</taxon>
        <taxon>Gammaproteobacteria</taxon>
        <taxon>Vibrionales</taxon>
        <taxon>Vibrionaceae</taxon>
        <taxon>Vibrio</taxon>
    </lineage>
</organism>
<dbReference type="Proteomes" id="UP000462621">
    <property type="component" value="Unassembled WGS sequence"/>
</dbReference>
<dbReference type="AlphaFoldDB" id="A0A7X4RSZ9"/>
<evidence type="ECO:0000313" key="1">
    <source>
        <dbReference type="EMBL" id="MZI92301.1"/>
    </source>
</evidence>
<sequence>MNIQLLMTSFIVIIFKWGMVSAMANDAVQGSAKFTENEKASTFPIHIAPRLAFNALGHRNPFAHSTRQSSKQSIDCPSFFSKTVSDTTLFPTLDFQQLRLVGVVLSTPSFAIVQLPNQELTRLYVGQHVGTNRVLITHIGQASLIAMVQKQEPHQLQECERYVLSFKPMAKEGAK</sequence>
<name>A0A7X4RSZ9_9VIBR</name>
<reference evidence="1 2" key="1">
    <citation type="submission" date="2019-10" db="EMBL/GenBank/DDBJ databases">
        <title>Vibrio sp. nov. isolated from a shrimp pond.</title>
        <authorList>
            <person name="Gomez-Gil B."/>
            <person name="Enciso-Ibarra J."/>
            <person name="Enciso-Ibarra K."/>
            <person name="Bolan-Mejia C."/>
        </authorList>
    </citation>
    <scope>NUCLEOTIDE SEQUENCE [LARGE SCALE GENOMIC DNA]</scope>
    <source>
        <strain evidence="1 2">CAIM 722</strain>
    </source>
</reference>
<dbReference type="EMBL" id="WEKT01000004">
    <property type="protein sequence ID" value="MZI92301.1"/>
    <property type="molecule type" value="Genomic_DNA"/>
</dbReference>
<gene>
    <name evidence="1" type="ORF">F9817_03650</name>
</gene>